<dbReference type="InterPro" id="IPR001789">
    <property type="entry name" value="Sig_transdc_resp-reg_receiver"/>
</dbReference>
<dbReference type="InterPro" id="IPR011006">
    <property type="entry name" value="CheY-like_superfamily"/>
</dbReference>
<evidence type="ECO:0000259" key="4">
    <source>
        <dbReference type="PROSITE" id="PS50110"/>
    </source>
</evidence>
<sequence length="126" mass="13688">MTHILVAEDSFALANLLDFVLKSAGFEVDLRRTGGAALKAGMERSYDLILLDQQMPLLTGVGVIEALRTDGPNQSTPIFLCTAKTHELDLEDIQGRLAVTDIFHKPFSPKNLVERLKTAIPVAANG</sequence>
<feature type="domain" description="Response regulatory" evidence="4">
    <location>
        <begin position="3"/>
        <end position="120"/>
    </location>
</feature>
<gene>
    <name evidence="5" type="primary">regX3</name>
    <name evidence="5" type="ORF">Q31a_65270</name>
</gene>
<dbReference type="AlphaFoldDB" id="A0A518GHR0"/>
<accession>A0A518GHR0</accession>
<dbReference type="Proteomes" id="UP000318017">
    <property type="component" value="Chromosome"/>
</dbReference>
<proteinExistence type="predicted"/>
<dbReference type="SUPFAM" id="SSF52172">
    <property type="entry name" value="CheY-like"/>
    <property type="match status" value="1"/>
</dbReference>
<dbReference type="GO" id="GO:0000160">
    <property type="term" value="P:phosphorelay signal transduction system"/>
    <property type="evidence" value="ECO:0007669"/>
    <property type="project" value="UniProtKB-KW"/>
</dbReference>
<keyword evidence="1 3" id="KW-0597">Phosphoprotein</keyword>
<dbReference type="PANTHER" id="PTHR44591:SF14">
    <property type="entry name" value="PROTEIN PILG"/>
    <property type="match status" value="1"/>
</dbReference>
<reference evidence="5 6" key="1">
    <citation type="submission" date="2019-02" db="EMBL/GenBank/DDBJ databases">
        <title>Deep-cultivation of Planctomycetes and their phenomic and genomic characterization uncovers novel biology.</title>
        <authorList>
            <person name="Wiegand S."/>
            <person name="Jogler M."/>
            <person name="Boedeker C."/>
            <person name="Pinto D."/>
            <person name="Vollmers J."/>
            <person name="Rivas-Marin E."/>
            <person name="Kohn T."/>
            <person name="Peeters S.H."/>
            <person name="Heuer A."/>
            <person name="Rast P."/>
            <person name="Oberbeckmann S."/>
            <person name="Bunk B."/>
            <person name="Jeske O."/>
            <person name="Meyerdierks A."/>
            <person name="Storesund J.E."/>
            <person name="Kallscheuer N."/>
            <person name="Luecker S."/>
            <person name="Lage O.M."/>
            <person name="Pohl T."/>
            <person name="Merkel B.J."/>
            <person name="Hornburger P."/>
            <person name="Mueller R.-W."/>
            <person name="Bruemmer F."/>
            <person name="Labrenz M."/>
            <person name="Spormann A.M."/>
            <person name="Op den Camp H."/>
            <person name="Overmann J."/>
            <person name="Amann R."/>
            <person name="Jetten M.S.M."/>
            <person name="Mascher T."/>
            <person name="Medema M.H."/>
            <person name="Devos D.P."/>
            <person name="Kaster A.-K."/>
            <person name="Ovreas L."/>
            <person name="Rohde M."/>
            <person name="Galperin M.Y."/>
            <person name="Jogler C."/>
        </authorList>
    </citation>
    <scope>NUCLEOTIDE SEQUENCE [LARGE SCALE GENOMIC DNA]</scope>
    <source>
        <strain evidence="5 6">Q31a</strain>
    </source>
</reference>
<protein>
    <submittedName>
        <fullName evidence="5">Sensory transduction protein regX3</fullName>
    </submittedName>
</protein>
<evidence type="ECO:0000256" key="1">
    <source>
        <dbReference type="ARBA" id="ARBA00022553"/>
    </source>
</evidence>
<dbReference type="SMART" id="SM00448">
    <property type="entry name" value="REC"/>
    <property type="match status" value="1"/>
</dbReference>
<dbReference type="Gene3D" id="3.40.50.2300">
    <property type="match status" value="1"/>
</dbReference>
<evidence type="ECO:0000313" key="5">
    <source>
        <dbReference type="EMBL" id="QDV28132.1"/>
    </source>
</evidence>
<dbReference type="RefSeq" id="WP_197355952.1">
    <property type="nucleotide sequence ID" value="NZ_CP036298.1"/>
</dbReference>
<feature type="modified residue" description="4-aspartylphosphate" evidence="3">
    <location>
        <position position="52"/>
    </location>
</feature>
<dbReference type="InterPro" id="IPR050595">
    <property type="entry name" value="Bact_response_regulator"/>
</dbReference>
<dbReference type="PANTHER" id="PTHR44591">
    <property type="entry name" value="STRESS RESPONSE REGULATOR PROTEIN 1"/>
    <property type="match status" value="1"/>
</dbReference>
<dbReference type="Pfam" id="PF00072">
    <property type="entry name" value="Response_reg"/>
    <property type="match status" value="1"/>
</dbReference>
<keyword evidence="6" id="KW-1185">Reference proteome</keyword>
<evidence type="ECO:0000313" key="6">
    <source>
        <dbReference type="Proteomes" id="UP000318017"/>
    </source>
</evidence>
<dbReference type="KEGG" id="ahel:Q31a_65270"/>
<keyword evidence="2" id="KW-0902">Two-component regulatory system</keyword>
<name>A0A518GHR0_9BACT</name>
<dbReference type="PROSITE" id="PS50110">
    <property type="entry name" value="RESPONSE_REGULATORY"/>
    <property type="match status" value="1"/>
</dbReference>
<evidence type="ECO:0000256" key="2">
    <source>
        <dbReference type="ARBA" id="ARBA00023012"/>
    </source>
</evidence>
<evidence type="ECO:0000256" key="3">
    <source>
        <dbReference type="PROSITE-ProRule" id="PRU00169"/>
    </source>
</evidence>
<dbReference type="EMBL" id="CP036298">
    <property type="protein sequence ID" value="QDV28132.1"/>
    <property type="molecule type" value="Genomic_DNA"/>
</dbReference>
<organism evidence="5 6">
    <name type="scientific">Aureliella helgolandensis</name>
    <dbReference type="NCBI Taxonomy" id="2527968"/>
    <lineage>
        <taxon>Bacteria</taxon>
        <taxon>Pseudomonadati</taxon>
        <taxon>Planctomycetota</taxon>
        <taxon>Planctomycetia</taxon>
        <taxon>Pirellulales</taxon>
        <taxon>Pirellulaceae</taxon>
        <taxon>Aureliella</taxon>
    </lineage>
</organism>